<organism evidence="2 3">
    <name type="scientific">Tothia fuscella</name>
    <dbReference type="NCBI Taxonomy" id="1048955"/>
    <lineage>
        <taxon>Eukaryota</taxon>
        <taxon>Fungi</taxon>
        <taxon>Dikarya</taxon>
        <taxon>Ascomycota</taxon>
        <taxon>Pezizomycotina</taxon>
        <taxon>Dothideomycetes</taxon>
        <taxon>Pleosporomycetidae</taxon>
        <taxon>Venturiales</taxon>
        <taxon>Cylindrosympodiaceae</taxon>
        <taxon>Tothia</taxon>
    </lineage>
</organism>
<evidence type="ECO:0000256" key="1">
    <source>
        <dbReference type="SAM" id="MobiDB-lite"/>
    </source>
</evidence>
<dbReference type="AlphaFoldDB" id="A0A9P4U126"/>
<feature type="region of interest" description="Disordered" evidence="1">
    <location>
        <begin position="46"/>
        <end position="122"/>
    </location>
</feature>
<comment type="caution">
    <text evidence="2">The sequence shown here is derived from an EMBL/GenBank/DDBJ whole genome shotgun (WGS) entry which is preliminary data.</text>
</comment>
<reference evidence="2" key="1">
    <citation type="journal article" date="2020" name="Stud. Mycol.">
        <title>101 Dothideomycetes genomes: a test case for predicting lifestyles and emergence of pathogens.</title>
        <authorList>
            <person name="Haridas S."/>
            <person name="Albert R."/>
            <person name="Binder M."/>
            <person name="Bloem J."/>
            <person name="Labutti K."/>
            <person name="Salamov A."/>
            <person name="Andreopoulos B."/>
            <person name="Baker S."/>
            <person name="Barry K."/>
            <person name="Bills G."/>
            <person name="Bluhm B."/>
            <person name="Cannon C."/>
            <person name="Castanera R."/>
            <person name="Culley D."/>
            <person name="Daum C."/>
            <person name="Ezra D."/>
            <person name="Gonzalez J."/>
            <person name="Henrissat B."/>
            <person name="Kuo A."/>
            <person name="Liang C."/>
            <person name="Lipzen A."/>
            <person name="Lutzoni F."/>
            <person name="Magnuson J."/>
            <person name="Mondo S."/>
            <person name="Nolan M."/>
            <person name="Ohm R."/>
            <person name="Pangilinan J."/>
            <person name="Park H.-J."/>
            <person name="Ramirez L."/>
            <person name="Alfaro M."/>
            <person name="Sun H."/>
            <person name="Tritt A."/>
            <person name="Yoshinaga Y."/>
            <person name="Zwiers L.-H."/>
            <person name="Turgeon B."/>
            <person name="Goodwin S."/>
            <person name="Spatafora J."/>
            <person name="Crous P."/>
            <person name="Grigoriev I."/>
        </authorList>
    </citation>
    <scope>NUCLEOTIDE SEQUENCE</scope>
    <source>
        <strain evidence="2">CBS 130266</strain>
    </source>
</reference>
<protein>
    <submittedName>
        <fullName evidence="2">Uncharacterized protein</fullName>
    </submittedName>
</protein>
<name>A0A9P4U126_9PEZI</name>
<evidence type="ECO:0000313" key="2">
    <source>
        <dbReference type="EMBL" id="KAF2432563.1"/>
    </source>
</evidence>
<feature type="compositionally biased region" description="Basic residues" evidence="1">
    <location>
        <begin position="87"/>
        <end position="102"/>
    </location>
</feature>
<gene>
    <name evidence="2" type="ORF">EJ08DRAFT_122011</name>
</gene>
<keyword evidence="3" id="KW-1185">Reference proteome</keyword>
<proteinExistence type="predicted"/>
<accession>A0A9P4U126</accession>
<feature type="region of interest" description="Disordered" evidence="1">
    <location>
        <begin position="158"/>
        <end position="215"/>
    </location>
</feature>
<dbReference type="Proteomes" id="UP000800235">
    <property type="component" value="Unassembled WGS sequence"/>
</dbReference>
<sequence>MSSIKELQELEKDIQSRIKYYHDNDKEVASLHQQLGGIQDTIAAKEAAREKRLAKSKKASQATEPAIPKRKRGEEDASAEGAAKPESKKRKTAPEPKKKKAVSRPQKPTKKDDLAGAIHPTAKSKIVKLPFVDWAILTQRPTPPTSVIEAIAKSQSPYNPAPLPESTPKAQSPTSPKPIIGGTPKPRSPYSLPPNSESTPKPHPPTPPASNIESISPASNFEKLQPPSLFTIAHPGTLTPEEAIVRLMLLLSKDQQLEYMHHIKRFIQEEWSEIELNNAMAALLSDYQRRILHNRYMMKARVMRPGHVHDYELYEVGY</sequence>
<evidence type="ECO:0000313" key="3">
    <source>
        <dbReference type="Proteomes" id="UP000800235"/>
    </source>
</evidence>
<dbReference type="EMBL" id="MU007025">
    <property type="protein sequence ID" value="KAF2432563.1"/>
    <property type="molecule type" value="Genomic_DNA"/>
</dbReference>